<accession>A0AAW2GYY3</accession>
<dbReference type="GO" id="GO:0010212">
    <property type="term" value="P:response to ionizing radiation"/>
    <property type="evidence" value="ECO:0007669"/>
    <property type="project" value="UniProtKB-UniRule"/>
</dbReference>
<dbReference type="GO" id="GO:0045739">
    <property type="term" value="P:positive regulation of DNA repair"/>
    <property type="evidence" value="ECO:0007669"/>
    <property type="project" value="UniProtKB-UniRule"/>
</dbReference>
<reference evidence="16 17" key="1">
    <citation type="submission" date="2023-03" db="EMBL/GenBank/DDBJ databases">
        <title>High recombination rates correlate with genetic variation in Cardiocondyla obscurior ants.</title>
        <authorList>
            <person name="Errbii M."/>
        </authorList>
    </citation>
    <scope>NUCLEOTIDE SEQUENCE [LARGE SCALE GENOMIC DNA]</scope>
    <source>
        <strain evidence="16">Alpha-2009</strain>
        <tissue evidence="16">Whole body</tissue>
    </source>
</reference>
<evidence type="ECO:0000313" key="17">
    <source>
        <dbReference type="Proteomes" id="UP001430953"/>
    </source>
</evidence>
<dbReference type="SUPFAM" id="SSF54495">
    <property type="entry name" value="UBC-like"/>
    <property type="match status" value="1"/>
</dbReference>
<evidence type="ECO:0000256" key="4">
    <source>
        <dbReference type="ARBA" id="ARBA00022618"/>
    </source>
</evidence>
<dbReference type="GO" id="GO:0006325">
    <property type="term" value="P:chromatin organization"/>
    <property type="evidence" value="ECO:0007669"/>
    <property type="project" value="UniProtKB-UniRule"/>
</dbReference>
<organism evidence="16 17">
    <name type="scientific">Cardiocondyla obscurior</name>
    <dbReference type="NCBI Taxonomy" id="286306"/>
    <lineage>
        <taxon>Eukaryota</taxon>
        <taxon>Metazoa</taxon>
        <taxon>Ecdysozoa</taxon>
        <taxon>Arthropoda</taxon>
        <taxon>Hexapoda</taxon>
        <taxon>Insecta</taxon>
        <taxon>Pterygota</taxon>
        <taxon>Neoptera</taxon>
        <taxon>Endopterygota</taxon>
        <taxon>Hymenoptera</taxon>
        <taxon>Apocrita</taxon>
        <taxon>Aculeata</taxon>
        <taxon>Formicoidea</taxon>
        <taxon>Formicidae</taxon>
        <taxon>Myrmicinae</taxon>
        <taxon>Cardiocondyla</taxon>
    </lineage>
</organism>
<keyword evidence="11 15" id="KW-0234">DNA repair</keyword>
<dbReference type="EMBL" id="JADYXP020000001">
    <property type="protein sequence ID" value="KAL0132530.1"/>
    <property type="molecule type" value="Genomic_DNA"/>
</dbReference>
<gene>
    <name evidence="16" type="ORF">PUN28_000344</name>
</gene>
<evidence type="ECO:0000256" key="8">
    <source>
        <dbReference type="ARBA" id="ARBA00022776"/>
    </source>
</evidence>
<evidence type="ECO:0000256" key="12">
    <source>
        <dbReference type="ARBA" id="ARBA00023242"/>
    </source>
</evidence>
<dbReference type="PANTHER" id="PTHR15189:SF7">
    <property type="entry name" value="BRISC AND BRCA1-A COMPLEX MEMBER 2"/>
    <property type="match status" value="1"/>
</dbReference>
<comment type="function">
    <text evidence="15">May play a role in homeostasis or cellular differentiation in cells of neural, epithelial and germline origins. May also act as a death receptor-associated anti-apoptotic protein, which inhibits the mitochondrial apoptotic pathway.</text>
</comment>
<dbReference type="InterPro" id="IPR016135">
    <property type="entry name" value="UBQ-conjugating_enzyme/RWD"/>
</dbReference>
<evidence type="ECO:0000256" key="7">
    <source>
        <dbReference type="ARBA" id="ARBA00022763"/>
    </source>
</evidence>
<dbReference type="Proteomes" id="UP001430953">
    <property type="component" value="Unassembled WGS sequence"/>
</dbReference>
<evidence type="ECO:0000256" key="1">
    <source>
        <dbReference type="ARBA" id="ARBA00004123"/>
    </source>
</evidence>
<evidence type="ECO:0000256" key="3">
    <source>
        <dbReference type="ARBA" id="ARBA00022490"/>
    </source>
</evidence>
<keyword evidence="8 15" id="KW-0498">Mitosis</keyword>
<keyword evidence="13 15" id="KW-0131">Cell cycle</keyword>
<evidence type="ECO:0000256" key="2">
    <source>
        <dbReference type="ARBA" id="ARBA00019438"/>
    </source>
</evidence>
<comment type="caution">
    <text evidence="16">The sequence shown here is derived from an EMBL/GenBank/DDBJ whole genome shotgun (WGS) entry which is preliminary data.</text>
</comment>
<keyword evidence="10 15" id="KW-0156">Chromatin regulator</keyword>
<keyword evidence="7 15" id="KW-0227">DNA damage</keyword>
<comment type="subunit">
    <text evidence="15">Component of the ARISC complex. Component of the BRCA1-A complex. Component of the BRISC complex. Binds polyubiquitin.</text>
</comment>
<sequence>MLNQSHPLLSTIDSYIEPLLKHVLQTTKFGGPIKLDSVSSSCNRTKNDCFKLSIPYAGEHLVWHILFDSQCPEMGPDFIFNDQNFLMDPDIDTLSTWVPSLVKWNLNDNDVLLNVLLELLEYYKEYQIQLLGKQGERLQLEYSTLVCEAQICKKDIDVIMLPLGSKPVEAKFLIRISMDYSRLPSHINKSQNNEAMLLVTFYGPDWNRISPQLFLSKNLEDILGGPDSLRIPPLPANKYLMDYVPEVIKFVEEKINNVVQCFENRKTFVSTLLVLHRSGVVEFDALQFNWIVILLEHRDFYFLARFDLPPTFPKERPQIKLQSVYHMTITGRLYEEVLNDIPYSPRWQIKGIIIKLFTYIIENVSKFQANSIKNNR</sequence>
<dbReference type="Pfam" id="PF06113">
    <property type="entry name" value="BRE"/>
    <property type="match status" value="1"/>
</dbReference>
<evidence type="ECO:0000256" key="5">
    <source>
        <dbReference type="ARBA" id="ARBA00022703"/>
    </source>
</evidence>
<keyword evidence="17" id="KW-1185">Reference proteome</keyword>
<comment type="subcellular location">
    <subcellularLocation>
        <location evidence="15">Cytoplasm</location>
    </subcellularLocation>
    <subcellularLocation>
        <location evidence="1 15">Nucleus</location>
    </subcellularLocation>
    <text evidence="15">Localizes at sites of DNA damage at double-strand breaks (DSBs).</text>
</comment>
<dbReference type="GO" id="GO:0051301">
    <property type="term" value="P:cell division"/>
    <property type="evidence" value="ECO:0007669"/>
    <property type="project" value="UniProtKB-UniRule"/>
</dbReference>
<dbReference type="GO" id="GO:0070552">
    <property type="term" value="C:BRISC complex"/>
    <property type="evidence" value="ECO:0007669"/>
    <property type="project" value="UniProtKB-UniRule"/>
</dbReference>
<dbReference type="AlphaFoldDB" id="A0AAW2GYY3"/>
<dbReference type="GO" id="GO:0005737">
    <property type="term" value="C:cytoplasm"/>
    <property type="evidence" value="ECO:0007669"/>
    <property type="project" value="UniProtKB-SubCell"/>
</dbReference>
<keyword evidence="12 15" id="KW-0539">Nucleus</keyword>
<evidence type="ECO:0000256" key="10">
    <source>
        <dbReference type="ARBA" id="ARBA00022853"/>
    </source>
</evidence>
<keyword evidence="5 15" id="KW-0053">Apoptosis</keyword>
<dbReference type="GO" id="GO:0006302">
    <property type="term" value="P:double-strand break repair"/>
    <property type="evidence" value="ECO:0007669"/>
    <property type="project" value="UniProtKB-UniRule"/>
</dbReference>
<dbReference type="GO" id="GO:0006915">
    <property type="term" value="P:apoptotic process"/>
    <property type="evidence" value="ECO:0007669"/>
    <property type="project" value="UniProtKB-UniRule"/>
</dbReference>
<protein>
    <recommendedName>
        <fullName evidence="2 15">BRISC and BRCA1-A complex member 2</fullName>
    </recommendedName>
</protein>
<dbReference type="GO" id="GO:0070531">
    <property type="term" value="C:BRCA1-A complex"/>
    <property type="evidence" value="ECO:0007669"/>
    <property type="project" value="UniProtKB-UniRule"/>
</dbReference>
<keyword evidence="3 15" id="KW-0963">Cytoplasm</keyword>
<evidence type="ECO:0000256" key="15">
    <source>
        <dbReference type="RuleBase" id="RU368019"/>
    </source>
</evidence>
<evidence type="ECO:0000313" key="16">
    <source>
        <dbReference type="EMBL" id="KAL0132530.1"/>
    </source>
</evidence>
<comment type="domain">
    <text evidence="15">Contains 2 ubiquitin-conjugating enzyme family-like (UEV-like) regions. These regions lack the critical Cys residues required for ubiquitination but retain the ability to bind ubiquitin.</text>
</comment>
<dbReference type="CDD" id="cd23665">
    <property type="entry name" value="BRE-like_insects"/>
    <property type="match status" value="1"/>
</dbReference>
<dbReference type="PANTHER" id="PTHR15189">
    <property type="entry name" value="BRISC AND BRCA1-A COMPLEX MEMBER 2"/>
    <property type="match status" value="1"/>
</dbReference>
<evidence type="ECO:0000256" key="11">
    <source>
        <dbReference type="ARBA" id="ARBA00023204"/>
    </source>
</evidence>
<proteinExistence type="inferred from homology"/>
<name>A0AAW2GYY3_9HYME</name>
<evidence type="ECO:0000256" key="13">
    <source>
        <dbReference type="ARBA" id="ARBA00023306"/>
    </source>
</evidence>
<keyword evidence="9 15" id="KW-0833">Ubl conjugation pathway</keyword>
<evidence type="ECO:0000256" key="14">
    <source>
        <dbReference type="ARBA" id="ARBA00025766"/>
    </source>
</evidence>
<dbReference type="InterPro" id="IPR010358">
    <property type="entry name" value="BRE"/>
</dbReference>
<keyword evidence="4 15" id="KW-0132">Cell division</keyword>
<comment type="similarity">
    <text evidence="14 15">Belongs to the BABAM2 family.</text>
</comment>
<evidence type="ECO:0000256" key="6">
    <source>
        <dbReference type="ARBA" id="ARBA00022737"/>
    </source>
</evidence>
<dbReference type="GO" id="GO:0007095">
    <property type="term" value="P:mitotic G2 DNA damage checkpoint signaling"/>
    <property type="evidence" value="ECO:0007669"/>
    <property type="project" value="UniProtKB-UniRule"/>
</dbReference>
<dbReference type="GO" id="GO:0031593">
    <property type="term" value="F:polyubiquitin modification-dependent protein binding"/>
    <property type="evidence" value="ECO:0007669"/>
    <property type="project" value="UniProtKB-UniRule"/>
</dbReference>
<evidence type="ECO:0000256" key="9">
    <source>
        <dbReference type="ARBA" id="ARBA00022786"/>
    </source>
</evidence>
<keyword evidence="6" id="KW-0677">Repeat</keyword>